<comment type="caution">
    <text evidence="2">The sequence shown here is derived from an EMBL/GenBank/DDBJ whole genome shotgun (WGS) entry which is preliminary data.</text>
</comment>
<dbReference type="Pfam" id="PF13439">
    <property type="entry name" value="Glyco_transf_4"/>
    <property type="match status" value="1"/>
</dbReference>
<dbReference type="GO" id="GO:0016757">
    <property type="term" value="F:glycosyltransferase activity"/>
    <property type="evidence" value="ECO:0007669"/>
    <property type="project" value="UniProtKB-ARBA"/>
</dbReference>
<keyword evidence="2" id="KW-0808">Transferase</keyword>
<accession>U6RAQ5</accession>
<keyword evidence="3" id="KW-1185">Reference proteome</keyword>
<dbReference type="Pfam" id="PF13692">
    <property type="entry name" value="Glyco_trans_1_4"/>
    <property type="match status" value="1"/>
</dbReference>
<evidence type="ECO:0000313" key="2">
    <source>
        <dbReference type="EMBL" id="EOA53172.1"/>
    </source>
</evidence>
<name>U6RAQ5_9BACT</name>
<dbReference type="InterPro" id="IPR026419">
    <property type="entry name" value="Glyco_rSAM_CFB"/>
</dbReference>
<dbReference type="SUPFAM" id="SSF53756">
    <property type="entry name" value="UDP-Glycosyltransferase/glycogen phosphorylase"/>
    <property type="match status" value="1"/>
</dbReference>
<reference evidence="2 3" key="1">
    <citation type="submission" date="2013-04" db="EMBL/GenBank/DDBJ databases">
        <title>The Genome Sequence of Bacteroides massiliensis DSM 17679.</title>
        <authorList>
            <consortium name="The Broad Institute Genomics Platform"/>
            <person name="Earl A."/>
            <person name="Ward D."/>
            <person name="Feldgarden M."/>
            <person name="Gevers D."/>
            <person name="Martens E."/>
            <person name="Fenner L."/>
            <person name="Roux V."/>
            <person name="Mallet M.N."/>
            <person name="Raoult D."/>
            <person name="Walker B."/>
            <person name="Young S."/>
            <person name="Zeng Q."/>
            <person name="Gargeya S."/>
            <person name="Fitzgerald M."/>
            <person name="Haas B."/>
            <person name="Abouelleil A."/>
            <person name="Allen A.W."/>
            <person name="Alvarado L."/>
            <person name="Arachchi H.M."/>
            <person name="Berlin A.M."/>
            <person name="Chapman S.B."/>
            <person name="Gainer-Dewar J."/>
            <person name="Goldberg J."/>
            <person name="Griggs A."/>
            <person name="Gujja S."/>
            <person name="Hansen M."/>
            <person name="Howarth C."/>
            <person name="Imamovic A."/>
            <person name="Ireland A."/>
            <person name="Larimer J."/>
            <person name="McCowan C."/>
            <person name="Murphy C."/>
            <person name="Pearson M."/>
            <person name="Poon T.W."/>
            <person name="Priest M."/>
            <person name="Roberts A."/>
            <person name="Saif S."/>
            <person name="Shea T."/>
            <person name="Sisk P."/>
            <person name="Sykes S."/>
            <person name="Wortman J."/>
            <person name="Nusbaum C."/>
            <person name="Birren B."/>
        </authorList>
    </citation>
    <scope>NUCLEOTIDE SEQUENCE [LARGE SCALE GENOMIC DNA]</scope>
    <source>
        <strain evidence="3">B84634 / Timone 84634 / DSM 17679 / JCM 13223</strain>
    </source>
</reference>
<organism evidence="2 3">
    <name type="scientific">Phocaeicola massiliensis B84634 = Timone 84634 = DSM 17679 = JCM 13223</name>
    <dbReference type="NCBI Taxonomy" id="1121098"/>
    <lineage>
        <taxon>Bacteria</taxon>
        <taxon>Pseudomonadati</taxon>
        <taxon>Bacteroidota</taxon>
        <taxon>Bacteroidia</taxon>
        <taxon>Bacteroidales</taxon>
        <taxon>Bacteroidaceae</taxon>
        <taxon>Phocaeicola</taxon>
    </lineage>
</organism>
<dbReference type="EMBL" id="AQHY01000037">
    <property type="protein sequence ID" value="EOA53172.1"/>
    <property type="molecule type" value="Genomic_DNA"/>
</dbReference>
<proteinExistence type="predicted"/>
<dbReference type="Gene3D" id="3.40.50.2000">
    <property type="entry name" value="Glycogen Phosphorylase B"/>
    <property type="match status" value="2"/>
</dbReference>
<dbReference type="GeneID" id="60061014"/>
<dbReference type="STRING" id="1121098.HMPREF1534_03117"/>
<dbReference type="Proteomes" id="UP000017831">
    <property type="component" value="Unassembled WGS sequence"/>
</dbReference>
<evidence type="ECO:0000313" key="3">
    <source>
        <dbReference type="Proteomes" id="UP000017831"/>
    </source>
</evidence>
<protein>
    <submittedName>
        <fullName evidence="2">Glycosyltransferase, GG-Bacteroidales peptide system protein</fullName>
    </submittedName>
</protein>
<evidence type="ECO:0000259" key="1">
    <source>
        <dbReference type="Pfam" id="PF13439"/>
    </source>
</evidence>
<dbReference type="PANTHER" id="PTHR45947:SF3">
    <property type="entry name" value="SULFOQUINOVOSYL TRANSFERASE SQD2"/>
    <property type="match status" value="1"/>
</dbReference>
<dbReference type="NCBIfam" id="TIGR04157">
    <property type="entry name" value="glyco_rSAM_CFB"/>
    <property type="match status" value="1"/>
</dbReference>
<dbReference type="OrthoDB" id="1046785at2"/>
<dbReference type="PATRIC" id="fig|1121098.3.peg.3170"/>
<feature type="domain" description="Glycosyltransferase subfamily 4-like N-terminal" evidence="1">
    <location>
        <begin position="17"/>
        <end position="207"/>
    </location>
</feature>
<dbReference type="PANTHER" id="PTHR45947">
    <property type="entry name" value="SULFOQUINOVOSYL TRANSFERASE SQD2"/>
    <property type="match status" value="1"/>
</dbReference>
<dbReference type="AlphaFoldDB" id="U6RAQ5"/>
<dbReference type="InterPro" id="IPR050194">
    <property type="entry name" value="Glycosyltransferase_grp1"/>
</dbReference>
<sequence>MKELYIITNNSKAGQYGIGTYITQLLYCLQTCIKIQVTVIMLDSQKDELVEKHIEGVRYLLLPTIQIHALEKDYRRYARSVAYVLASYIAPNRELIFHFNYSYHIWLAEALKNRFPRCRTILTLHYLPWCFDLSGNIHRFRAILSQEEKERDILERQIYEEYLNDKRFYNEVDKVICLCGETQSFLYEIYNVPIEKIELIYNGLSDEQTALSNKDKKEIKAELGFTESEKIILFVGRVNQLKGIHWLIEAFKKTLSKYPEARLIIIGDGNISDYLGLCNGIWGKVIFTGKLRKDQLYRFYQIADIGVLPSCQEQCSYVGIEMLMHGIPLVGTDAMGISEMIEEGYKIPLKIGGEEISLCTDKLSDSILSALANKGFFGKRARHRFEKYYSLNTMRLKVTQLYNSE</sequence>
<dbReference type="InterPro" id="IPR028098">
    <property type="entry name" value="Glyco_trans_4-like_N"/>
</dbReference>
<gene>
    <name evidence="2" type="ORF">HMPREF1534_03117</name>
</gene>
<dbReference type="CDD" id="cd03801">
    <property type="entry name" value="GT4_PimA-like"/>
    <property type="match status" value="1"/>
</dbReference>
<dbReference type="eggNOG" id="COG0438">
    <property type="taxonomic scope" value="Bacteria"/>
</dbReference>
<dbReference type="HOGENOM" id="CLU_009583_30_0_10"/>
<dbReference type="RefSeq" id="WP_005943069.1">
    <property type="nucleotide sequence ID" value="NZ_KB890390.1"/>
</dbReference>